<name>A0A846WDP6_9NOCA</name>
<dbReference type="EMBL" id="JAAXOM010000018">
    <property type="protein sequence ID" value="NKX91649.1"/>
    <property type="molecule type" value="Genomic_DNA"/>
</dbReference>
<comment type="caution">
    <text evidence="1">The sequence shown here is derived from an EMBL/GenBank/DDBJ whole genome shotgun (WGS) entry which is preliminary data.</text>
</comment>
<dbReference type="InterPro" id="IPR052718">
    <property type="entry name" value="NmrA-type_oxidoreductase"/>
</dbReference>
<dbReference type="Proteomes" id="UP000572007">
    <property type="component" value="Unassembled WGS sequence"/>
</dbReference>
<dbReference type="Gene3D" id="3.40.50.720">
    <property type="entry name" value="NAD(P)-binding Rossmann-like Domain"/>
    <property type="match status" value="1"/>
</dbReference>
<reference evidence="1 2" key="1">
    <citation type="submission" date="2020-04" db="EMBL/GenBank/DDBJ databases">
        <title>MicrobeNet Type strains.</title>
        <authorList>
            <person name="Nicholson A.C."/>
        </authorList>
    </citation>
    <scope>NUCLEOTIDE SEQUENCE [LARGE SCALE GENOMIC DNA]</scope>
    <source>
        <strain evidence="1 2">DSM 44960</strain>
    </source>
</reference>
<gene>
    <name evidence="1" type="ORF">HGA10_30655</name>
</gene>
<evidence type="ECO:0000313" key="2">
    <source>
        <dbReference type="Proteomes" id="UP000572007"/>
    </source>
</evidence>
<evidence type="ECO:0008006" key="3">
    <source>
        <dbReference type="Google" id="ProtNLM"/>
    </source>
</evidence>
<keyword evidence="2" id="KW-1185">Reference proteome</keyword>
<accession>A0A846WDP6</accession>
<dbReference type="Gene3D" id="3.90.25.10">
    <property type="entry name" value="UDP-galactose 4-epimerase, domain 1"/>
    <property type="match status" value="1"/>
</dbReference>
<dbReference type="SUPFAM" id="SSF51735">
    <property type="entry name" value="NAD(P)-binding Rossmann-fold domains"/>
    <property type="match status" value="1"/>
</dbReference>
<organism evidence="1 2">
    <name type="scientific">Nocardia coubleae</name>
    <dbReference type="NCBI Taxonomy" id="356147"/>
    <lineage>
        <taxon>Bacteria</taxon>
        <taxon>Bacillati</taxon>
        <taxon>Actinomycetota</taxon>
        <taxon>Actinomycetes</taxon>
        <taxon>Mycobacteriales</taxon>
        <taxon>Nocardiaceae</taxon>
        <taxon>Nocardia</taxon>
    </lineage>
</organism>
<dbReference type="AlphaFoldDB" id="A0A846WDP6"/>
<dbReference type="PANTHER" id="PTHR47129:SF1">
    <property type="entry name" value="NMRA-LIKE DOMAIN-CONTAINING PROTEIN"/>
    <property type="match status" value="1"/>
</dbReference>
<dbReference type="InterPro" id="IPR036291">
    <property type="entry name" value="NAD(P)-bd_dom_sf"/>
</dbReference>
<proteinExistence type="predicted"/>
<dbReference type="RefSeq" id="WP_156910578.1">
    <property type="nucleotide sequence ID" value="NZ_JAAXOM010000018.1"/>
</dbReference>
<sequence>MRASGVSFTILRNGWYSENYGRDIPTVRETGVPLSSTGDGVVASASRRDLTEAIAVVVTTEGHEDKT</sequence>
<protein>
    <recommendedName>
        <fullName evidence="3">NAD(P)-binding domain-containing protein</fullName>
    </recommendedName>
</protein>
<evidence type="ECO:0000313" key="1">
    <source>
        <dbReference type="EMBL" id="NKX91649.1"/>
    </source>
</evidence>
<dbReference type="PANTHER" id="PTHR47129">
    <property type="entry name" value="QUINONE OXIDOREDUCTASE 2"/>
    <property type="match status" value="1"/>
</dbReference>